<dbReference type="RefSeq" id="WP_153737270.1">
    <property type="nucleotide sequence ID" value="NZ_WJNG01000011.1"/>
</dbReference>
<name>A0A6A8DIL1_9BACI</name>
<keyword evidence="2" id="KW-1185">Reference proteome</keyword>
<evidence type="ECO:0008006" key="3">
    <source>
        <dbReference type="Google" id="ProtNLM"/>
    </source>
</evidence>
<reference evidence="1" key="1">
    <citation type="submission" date="2019-11" db="EMBL/GenBank/DDBJ databases">
        <authorList>
            <person name="Li J."/>
        </authorList>
    </citation>
    <scope>NUCLEOTIDE SEQUENCE</scope>
    <source>
        <strain evidence="1">B6B</strain>
    </source>
</reference>
<dbReference type="EMBL" id="WJNG01000011">
    <property type="protein sequence ID" value="MRH43639.1"/>
    <property type="molecule type" value="Genomic_DNA"/>
</dbReference>
<organism evidence="1 2">
    <name type="scientific">Aquibacillus halophilus</name>
    <dbReference type="NCBI Taxonomy" id="930132"/>
    <lineage>
        <taxon>Bacteria</taxon>
        <taxon>Bacillati</taxon>
        <taxon>Bacillota</taxon>
        <taxon>Bacilli</taxon>
        <taxon>Bacillales</taxon>
        <taxon>Bacillaceae</taxon>
        <taxon>Aquibacillus</taxon>
    </lineage>
</organism>
<evidence type="ECO:0000313" key="2">
    <source>
        <dbReference type="Proteomes" id="UP000799092"/>
    </source>
</evidence>
<dbReference type="OrthoDB" id="2456726at2"/>
<comment type="caution">
    <text evidence="1">The sequence shown here is derived from an EMBL/GenBank/DDBJ whole genome shotgun (WGS) entry which is preliminary data.</text>
</comment>
<evidence type="ECO:0000313" key="1">
    <source>
        <dbReference type="EMBL" id="MRH43639.1"/>
    </source>
</evidence>
<dbReference type="AlphaFoldDB" id="A0A6A8DIL1"/>
<dbReference type="Pfam" id="PF14179">
    <property type="entry name" value="YppG"/>
    <property type="match status" value="1"/>
</dbReference>
<dbReference type="Proteomes" id="UP000799092">
    <property type="component" value="Unassembled WGS sequence"/>
</dbReference>
<accession>A0A6A8DIL1</accession>
<protein>
    <recommendedName>
        <fullName evidence="3">Spore coat protein</fullName>
    </recommendedName>
</protein>
<sequence>MTNFRAPYFPQQNYNYMQSFPYPEQPPQNQNIGMIQGNDAPISVSPYHYFAKPLQPIEQPVQQAQHWNTNYQPVPNAPKQPLNQPPTKGLISYFQDSNGQVDIDKMLNTVGQMANTYHQVSPIVKGIGSFVKGFR</sequence>
<dbReference type="InterPro" id="IPR025555">
    <property type="entry name" value="YppG"/>
</dbReference>
<gene>
    <name evidence="1" type="ORF">GH741_13255</name>
</gene>
<proteinExistence type="predicted"/>